<dbReference type="Pfam" id="PF00691">
    <property type="entry name" value="OmpA"/>
    <property type="match status" value="1"/>
</dbReference>
<dbReference type="PANTHER" id="PTHR30329">
    <property type="entry name" value="STATOR ELEMENT OF FLAGELLAR MOTOR COMPLEX"/>
    <property type="match status" value="1"/>
</dbReference>
<gene>
    <name evidence="3" type="ORF">CTAYLR_003560</name>
</gene>
<organism evidence="3 4">
    <name type="scientific">Chrysophaeum taylorii</name>
    <dbReference type="NCBI Taxonomy" id="2483200"/>
    <lineage>
        <taxon>Eukaryota</taxon>
        <taxon>Sar</taxon>
        <taxon>Stramenopiles</taxon>
        <taxon>Ochrophyta</taxon>
        <taxon>Pelagophyceae</taxon>
        <taxon>Pelagomonadales</taxon>
        <taxon>Pelagomonadaceae</taxon>
        <taxon>Chrysophaeum</taxon>
    </lineage>
</organism>
<evidence type="ECO:0000313" key="3">
    <source>
        <dbReference type="EMBL" id="KAJ8611142.1"/>
    </source>
</evidence>
<dbReference type="InterPro" id="IPR036737">
    <property type="entry name" value="OmpA-like_sf"/>
</dbReference>
<dbReference type="CDD" id="cd07185">
    <property type="entry name" value="OmpA_C-like"/>
    <property type="match status" value="1"/>
</dbReference>
<dbReference type="InterPro" id="IPR050330">
    <property type="entry name" value="Bact_OuterMem_StrucFunc"/>
</dbReference>
<comment type="caution">
    <text evidence="3">The sequence shown here is derived from an EMBL/GenBank/DDBJ whole genome shotgun (WGS) entry which is preliminary data.</text>
</comment>
<feature type="region of interest" description="Disordered" evidence="1">
    <location>
        <begin position="94"/>
        <end position="151"/>
    </location>
</feature>
<dbReference type="Proteomes" id="UP001230188">
    <property type="component" value="Unassembled WGS sequence"/>
</dbReference>
<evidence type="ECO:0000256" key="1">
    <source>
        <dbReference type="SAM" id="MobiDB-lite"/>
    </source>
</evidence>
<keyword evidence="4" id="KW-1185">Reference proteome</keyword>
<feature type="domain" description="OmpA-like" evidence="2">
    <location>
        <begin position="402"/>
        <end position="537"/>
    </location>
</feature>
<accession>A0AAD7UMK7</accession>
<protein>
    <recommendedName>
        <fullName evidence="2">OmpA-like domain-containing protein</fullName>
    </recommendedName>
</protein>
<reference evidence="3" key="1">
    <citation type="submission" date="2023-01" db="EMBL/GenBank/DDBJ databases">
        <title>Metagenome sequencing of chrysophaentin producing Chrysophaeum taylorii.</title>
        <authorList>
            <person name="Davison J."/>
            <person name="Bewley C."/>
        </authorList>
    </citation>
    <scope>NUCLEOTIDE SEQUENCE</scope>
    <source>
        <strain evidence="3">NIES-1699</strain>
    </source>
</reference>
<dbReference type="InterPro" id="IPR006665">
    <property type="entry name" value="OmpA-like"/>
</dbReference>
<dbReference type="PANTHER" id="PTHR30329:SF21">
    <property type="entry name" value="LIPOPROTEIN YIAD-RELATED"/>
    <property type="match status" value="1"/>
</dbReference>
<dbReference type="EMBL" id="JAQMWT010000081">
    <property type="protein sequence ID" value="KAJ8611142.1"/>
    <property type="molecule type" value="Genomic_DNA"/>
</dbReference>
<dbReference type="Gene3D" id="3.30.1330.60">
    <property type="entry name" value="OmpA-like domain"/>
    <property type="match status" value="1"/>
</dbReference>
<dbReference type="PROSITE" id="PS51123">
    <property type="entry name" value="OMPA_2"/>
    <property type="match status" value="1"/>
</dbReference>
<evidence type="ECO:0000259" key="2">
    <source>
        <dbReference type="PROSITE" id="PS51123"/>
    </source>
</evidence>
<dbReference type="SUPFAM" id="SSF103088">
    <property type="entry name" value="OmpA-like"/>
    <property type="match status" value="1"/>
</dbReference>
<proteinExistence type="predicted"/>
<dbReference type="AlphaFoldDB" id="A0AAD7UMK7"/>
<feature type="compositionally biased region" description="Basic and acidic residues" evidence="1">
    <location>
        <begin position="223"/>
        <end position="243"/>
    </location>
</feature>
<feature type="compositionally biased region" description="Low complexity" evidence="1">
    <location>
        <begin position="98"/>
        <end position="109"/>
    </location>
</feature>
<evidence type="ECO:0000313" key="4">
    <source>
        <dbReference type="Proteomes" id="UP001230188"/>
    </source>
</evidence>
<feature type="region of interest" description="Disordered" evidence="1">
    <location>
        <begin position="223"/>
        <end position="244"/>
    </location>
</feature>
<name>A0AAD7UMK7_9STRA</name>
<sequence>MGPSSWAWLFPERRRSEERPRRSSESVIRCLAAERSARVVDLSRVVTPVVEFSVVDESKSVVPFNTGKQRAQSERVRFRDSPVLSLPVRDADFCGDGAPRTPRSAPTTPLGLSCPELERSATAPKQFRSRRASRSLEERMNRAMRTHSESGAARLAALREAANEEIASAFASEAPRKWSWKSWAKSVSPLPPSGRVRTMVRSYEDLARKAKFTAEKNDRELRDVREAADAKRERQRRRADDATARLAAQSRNAVMKPVISNVSTSPLRVAVEVVTETPDARVVFSLDEGTSWRSYESPVYIDDDAVVLAYADKPGMAKSDIASAVFRVEAPRFLRSGAVELELRETRGCACASCAAPCDRAYVSKNITLCAKCALAPLKSLDPHQPKPSPPSRESVAVAVDAGRHRLWLSENVLFAGNTAALQSDSDDLLRAVAAVMLEHPTICVRLEGHVNSKCGLDCDGTKVCSNTRCAQSFGSTGGALALSVRRANAVKEWIVRAGVDEDRIQSRGFAGSRRVVDDPENLLQFLNRRVEVHTID</sequence>